<evidence type="ECO:0000313" key="1">
    <source>
        <dbReference type="EMBL" id="KKY27447.1"/>
    </source>
</evidence>
<gene>
    <name evidence="1" type="ORF">UCRPC4_g01042</name>
</gene>
<organism evidence="1 2">
    <name type="scientific">Phaeomoniella chlamydospora</name>
    <name type="common">Phaeoacremonium chlamydosporum</name>
    <dbReference type="NCBI Taxonomy" id="158046"/>
    <lineage>
        <taxon>Eukaryota</taxon>
        <taxon>Fungi</taxon>
        <taxon>Dikarya</taxon>
        <taxon>Ascomycota</taxon>
        <taxon>Pezizomycotina</taxon>
        <taxon>Eurotiomycetes</taxon>
        <taxon>Chaetothyriomycetidae</taxon>
        <taxon>Phaeomoniellales</taxon>
        <taxon>Phaeomoniellaceae</taxon>
        <taxon>Phaeomoniella</taxon>
    </lineage>
</organism>
<keyword evidence="2" id="KW-1185">Reference proteome</keyword>
<protein>
    <submittedName>
        <fullName evidence="1">Uncharacterized protein</fullName>
    </submittedName>
</protein>
<name>A0A0G2EXW8_PHACM</name>
<evidence type="ECO:0000313" key="2">
    <source>
        <dbReference type="Proteomes" id="UP000053317"/>
    </source>
</evidence>
<dbReference type="Proteomes" id="UP000053317">
    <property type="component" value="Unassembled WGS sequence"/>
</dbReference>
<comment type="caution">
    <text evidence="1">The sequence shown here is derived from an EMBL/GenBank/DDBJ whole genome shotgun (WGS) entry which is preliminary data.</text>
</comment>
<accession>A0A0G2EXW8</accession>
<dbReference type="EMBL" id="LCWF01000024">
    <property type="protein sequence ID" value="KKY27447.1"/>
    <property type="molecule type" value="Genomic_DNA"/>
</dbReference>
<dbReference type="AlphaFoldDB" id="A0A0G2EXW8"/>
<proteinExistence type="predicted"/>
<reference evidence="1 2" key="1">
    <citation type="submission" date="2015-05" db="EMBL/GenBank/DDBJ databases">
        <title>Distinctive expansion of gene families associated with plant cell wall degradation and secondary metabolism in the genomes of grapevine trunk pathogens.</title>
        <authorList>
            <person name="Lawrence D.P."/>
            <person name="Travadon R."/>
            <person name="Rolshausen P.E."/>
            <person name="Baumgartner K."/>
        </authorList>
    </citation>
    <scope>NUCLEOTIDE SEQUENCE [LARGE SCALE GENOMIC DNA]</scope>
    <source>
        <strain evidence="1">UCRPC4</strain>
    </source>
</reference>
<reference evidence="1 2" key="2">
    <citation type="submission" date="2015-05" db="EMBL/GenBank/DDBJ databases">
        <authorList>
            <person name="Morales-Cruz A."/>
            <person name="Amrine K.C."/>
            <person name="Cantu D."/>
        </authorList>
    </citation>
    <scope>NUCLEOTIDE SEQUENCE [LARGE SCALE GENOMIC DNA]</scope>
    <source>
        <strain evidence="1">UCRPC4</strain>
    </source>
</reference>
<sequence>MADTPVTLESIQTCITEATTAVKRLQVQLDSVTSRAFSPAVTGRSAQLIKDNFDAIVSKLGASSDRIHSQVQVREKALLEEIQRNSEESEKSAKATAAFTDAHSRLQALLTEKDGRIDELERQLAAQAGRAIAPMPM</sequence>